<dbReference type="Proteomes" id="UP000676428">
    <property type="component" value="Chromosome"/>
</dbReference>
<keyword evidence="2" id="KW-1185">Reference proteome</keyword>
<name>A0ABX8DEI1_9GAMM</name>
<accession>A0ABX8DEI1</accession>
<gene>
    <name evidence="1" type="ORF">KHX94_18710</name>
</gene>
<dbReference type="EMBL" id="CP074572">
    <property type="protein sequence ID" value="QVK23100.1"/>
    <property type="molecule type" value="Genomic_DNA"/>
</dbReference>
<sequence>MELIEKAEFISKTISEILDKEFDVILPSEGKTIRKFEIHQILNKEEMAAGDEHIIFDINRRLITPSLGQPRLSNDSIRQGLESALKTIDFSVDKTHEIYLFNGKIKIKEAIR</sequence>
<reference evidence="1 2" key="1">
    <citation type="journal article" date="2012" name="Int. J. Syst. Evol. Microbiol.">
        <title>Shewanella dokdonensis sp. nov., isolated from seawater.</title>
        <authorList>
            <person name="Sung H.R."/>
            <person name="Yoon J.H."/>
            <person name="Ghim S.Y."/>
        </authorList>
    </citation>
    <scope>NUCLEOTIDE SEQUENCE [LARGE SCALE GENOMIC DNA]</scope>
    <source>
        <strain evidence="1 2">DSM 23626</strain>
    </source>
</reference>
<evidence type="ECO:0000313" key="1">
    <source>
        <dbReference type="EMBL" id="QVK23100.1"/>
    </source>
</evidence>
<proteinExistence type="predicted"/>
<evidence type="ECO:0000313" key="2">
    <source>
        <dbReference type="Proteomes" id="UP000676428"/>
    </source>
</evidence>
<dbReference type="RefSeq" id="WP_213681741.1">
    <property type="nucleotide sequence ID" value="NZ_CP074572.1"/>
</dbReference>
<organism evidence="1 2">
    <name type="scientific">Shewanella dokdonensis</name>
    <dbReference type="NCBI Taxonomy" id="712036"/>
    <lineage>
        <taxon>Bacteria</taxon>
        <taxon>Pseudomonadati</taxon>
        <taxon>Pseudomonadota</taxon>
        <taxon>Gammaproteobacteria</taxon>
        <taxon>Alteromonadales</taxon>
        <taxon>Shewanellaceae</taxon>
        <taxon>Shewanella</taxon>
    </lineage>
</organism>
<protein>
    <submittedName>
        <fullName evidence="1">Uncharacterized protein</fullName>
    </submittedName>
</protein>